<organism evidence="7 8">
    <name type="scientific">Trichococcus pasteurii</name>
    <dbReference type="NCBI Taxonomy" id="43064"/>
    <lineage>
        <taxon>Bacteria</taxon>
        <taxon>Bacillati</taxon>
        <taxon>Bacillota</taxon>
        <taxon>Bacilli</taxon>
        <taxon>Lactobacillales</taxon>
        <taxon>Carnobacteriaceae</taxon>
        <taxon>Trichococcus</taxon>
    </lineage>
</organism>
<dbReference type="InterPro" id="IPR012365">
    <property type="entry name" value="Pesteras_lmo2642"/>
</dbReference>
<protein>
    <recommendedName>
        <fullName evidence="9">Calcineurin-like phosphoesterase domain-containing protein</fullName>
    </recommendedName>
</protein>
<dbReference type="EMBL" id="FWEY01000002">
    <property type="protein sequence ID" value="SLM50965.1"/>
    <property type="molecule type" value="Genomic_DNA"/>
</dbReference>
<feature type="domain" description="Cyclic nucleotide phosphodiesterase C-terminal" evidence="6">
    <location>
        <begin position="333"/>
        <end position="443"/>
    </location>
</feature>
<dbReference type="Gene3D" id="1.10.246.180">
    <property type="match status" value="1"/>
</dbReference>
<dbReference type="OrthoDB" id="2036332at2"/>
<dbReference type="GO" id="GO:0046872">
    <property type="term" value="F:metal ion binding"/>
    <property type="evidence" value="ECO:0007669"/>
    <property type="project" value="UniProtKB-KW"/>
</dbReference>
<dbReference type="GO" id="GO:0016787">
    <property type="term" value="F:hydrolase activity"/>
    <property type="evidence" value="ECO:0007669"/>
    <property type="project" value="UniProtKB-KW"/>
</dbReference>
<accession>A0A1W1ID94</accession>
<dbReference type="InterPro" id="IPR050884">
    <property type="entry name" value="CNP_phosphodiesterase-III"/>
</dbReference>
<gene>
    <name evidence="7" type="ORF">TPAS_640</name>
</gene>
<evidence type="ECO:0000256" key="2">
    <source>
        <dbReference type="ARBA" id="ARBA00022801"/>
    </source>
</evidence>
<dbReference type="InterPro" id="IPR004843">
    <property type="entry name" value="Calcineurin-like_PHP"/>
</dbReference>
<evidence type="ECO:0000313" key="7">
    <source>
        <dbReference type="EMBL" id="SLM50965.1"/>
    </source>
</evidence>
<dbReference type="RefSeq" id="WP_086941858.1">
    <property type="nucleotide sequence ID" value="NZ_FONM01000020.1"/>
</dbReference>
<dbReference type="InterPro" id="IPR040869">
    <property type="entry name" value="CNP_C"/>
</dbReference>
<dbReference type="Gene3D" id="3.60.21.10">
    <property type="match status" value="1"/>
</dbReference>
<evidence type="ECO:0000256" key="4">
    <source>
        <dbReference type="ARBA" id="ARBA00025742"/>
    </source>
</evidence>
<dbReference type="Proteomes" id="UP000195985">
    <property type="component" value="Unassembled WGS sequence"/>
</dbReference>
<evidence type="ECO:0000256" key="3">
    <source>
        <dbReference type="ARBA" id="ARBA00023004"/>
    </source>
</evidence>
<feature type="domain" description="Calcineurin-like phosphoesterase" evidence="5">
    <location>
        <begin position="44"/>
        <end position="287"/>
    </location>
</feature>
<keyword evidence="2" id="KW-0378">Hydrolase</keyword>
<proteinExistence type="inferred from homology"/>
<reference evidence="8" key="1">
    <citation type="submission" date="2016-04" db="EMBL/GenBank/DDBJ databases">
        <authorList>
            <person name="Strepis N."/>
        </authorList>
    </citation>
    <scope>NUCLEOTIDE SEQUENCE [LARGE SCALE GENOMIC DNA]</scope>
</reference>
<keyword evidence="3" id="KW-0408">Iron</keyword>
<dbReference type="PIRSF" id="PIRSF034890">
    <property type="entry name" value="Pesteras_lmo2642"/>
    <property type="match status" value="1"/>
</dbReference>
<name>A0A1W1ID94_9LACT</name>
<evidence type="ECO:0000256" key="1">
    <source>
        <dbReference type="ARBA" id="ARBA00022723"/>
    </source>
</evidence>
<comment type="similarity">
    <text evidence="4">Belongs to the cyclic nucleotide phosphodiesterase class-III family.</text>
</comment>
<dbReference type="PANTHER" id="PTHR42988:SF2">
    <property type="entry name" value="CYCLIC NUCLEOTIDE PHOSPHODIESTERASE CBUA0032-RELATED"/>
    <property type="match status" value="1"/>
</dbReference>
<dbReference type="STRING" id="43064.SAMN04488086_12043"/>
<dbReference type="AlphaFoldDB" id="A0A1W1ID94"/>
<dbReference type="PANTHER" id="PTHR42988">
    <property type="entry name" value="PHOSPHOHYDROLASE"/>
    <property type="match status" value="1"/>
</dbReference>
<dbReference type="SUPFAM" id="SSF56300">
    <property type="entry name" value="Metallo-dependent phosphatases"/>
    <property type="match status" value="1"/>
</dbReference>
<dbReference type="Pfam" id="PF17839">
    <property type="entry name" value="CNP_C_terminal"/>
    <property type="match status" value="1"/>
</dbReference>
<evidence type="ECO:0000259" key="6">
    <source>
        <dbReference type="Pfam" id="PF17839"/>
    </source>
</evidence>
<evidence type="ECO:0008006" key="9">
    <source>
        <dbReference type="Google" id="ProtNLM"/>
    </source>
</evidence>
<evidence type="ECO:0000259" key="5">
    <source>
        <dbReference type="Pfam" id="PF00149"/>
    </source>
</evidence>
<dbReference type="Pfam" id="PF00149">
    <property type="entry name" value="Metallophos"/>
    <property type="match status" value="1"/>
</dbReference>
<dbReference type="InterPro" id="IPR029052">
    <property type="entry name" value="Metallo-depent_PP-like"/>
</dbReference>
<keyword evidence="1" id="KW-0479">Metal-binding</keyword>
<keyword evidence="8" id="KW-1185">Reference proteome</keyword>
<sequence>MKRIFRALTVLLVGLFLFGLNNQKDEERAVQPIAPLVGKDENLNIWIVTDIHYLSPDLFDDGEAFARMQATSAGKDLEHVPEMMEALVWEAAKEQPDLLIVSGDLTFNGEYQSMVELAAFFERIEKNGTQVSVIPGNHDIHSGWARKFEGEEMAVVEQATPEDFQQIFADYGYDLAISKDPESLSYVMEPKAGFPFLMIDTNIYSETKSTKAPKTEGRIKEETYAWLDEYFALQQENLQTIQLVGHHPLLNHTGRLGGGFVLENADEATDYFAEKGIQTSFAGHIHAQDISEATDLEAPFYEVVTGALSIFPNAIGEITLSNEELSYQRKSLDVEGWAEATGVEAPELLAYTQTSHAFFKRDGENLALQMMFEEQWHEEIYEEAVMDYVGRMNVRFFSGEDYVEDESSLGEWTSHAGYQIIQQNSDNFLKKYTNQLLQDKNLDDRHIVIPQRQ</sequence>
<evidence type="ECO:0000313" key="8">
    <source>
        <dbReference type="Proteomes" id="UP000195985"/>
    </source>
</evidence>